<accession>A0ACC1J548</accession>
<feature type="non-terminal residue" evidence="1">
    <location>
        <position position="1"/>
    </location>
</feature>
<protein>
    <submittedName>
        <fullName evidence="1">Uncharacterized protein</fullName>
    </submittedName>
</protein>
<comment type="caution">
    <text evidence="1">The sequence shown here is derived from an EMBL/GenBank/DDBJ whole genome shotgun (WGS) entry which is preliminary data.</text>
</comment>
<organism evidence="1 2">
    <name type="scientific">Linderina macrospora</name>
    <dbReference type="NCBI Taxonomy" id="4868"/>
    <lineage>
        <taxon>Eukaryota</taxon>
        <taxon>Fungi</taxon>
        <taxon>Fungi incertae sedis</taxon>
        <taxon>Zoopagomycota</taxon>
        <taxon>Kickxellomycotina</taxon>
        <taxon>Kickxellomycetes</taxon>
        <taxon>Kickxellales</taxon>
        <taxon>Kickxellaceae</taxon>
        <taxon>Linderina</taxon>
    </lineage>
</organism>
<sequence length="264" mass="28723">LWTPVVTGDLINVIARSVKLVDAMDESILEALKSPARKLFLLFFSNGLLTFAHTTLVTVLGERIGLRLHAQAMDTLLAQDLAFFDRTQSGELVARLAADIGEFQSTFKKLVTQGLKSATLSLGVAYQLFRLSPPLTLTLLATMPPAYFGLMFYGKFLRILRRQSKDWEAVSAGIAGEAVGNIRTVRSLSAEQAELALYREARNECSKASSLFGMHMGVFRGLTNTAIGGMVLVVLYNGGRLVAKGEMSPGDLMAFMIATQAAQR</sequence>
<evidence type="ECO:0000313" key="1">
    <source>
        <dbReference type="EMBL" id="KAJ1937833.1"/>
    </source>
</evidence>
<dbReference type="EMBL" id="JANBPW010003378">
    <property type="protein sequence ID" value="KAJ1937833.1"/>
    <property type="molecule type" value="Genomic_DNA"/>
</dbReference>
<keyword evidence="2" id="KW-1185">Reference proteome</keyword>
<evidence type="ECO:0000313" key="2">
    <source>
        <dbReference type="Proteomes" id="UP001150603"/>
    </source>
</evidence>
<gene>
    <name evidence="1" type="ORF">FBU59_004637</name>
</gene>
<proteinExistence type="predicted"/>
<name>A0ACC1J548_9FUNG</name>
<reference evidence="1" key="1">
    <citation type="submission" date="2022-07" db="EMBL/GenBank/DDBJ databases">
        <title>Phylogenomic reconstructions and comparative analyses of Kickxellomycotina fungi.</title>
        <authorList>
            <person name="Reynolds N.K."/>
            <person name="Stajich J.E."/>
            <person name="Barry K."/>
            <person name="Grigoriev I.V."/>
            <person name="Crous P."/>
            <person name="Smith M.E."/>
        </authorList>
    </citation>
    <scope>NUCLEOTIDE SEQUENCE</scope>
    <source>
        <strain evidence="1">NRRL 5244</strain>
    </source>
</reference>
<dbReference type="Proteomes" id="UP001150603">
    <property type="component" value="Unassembled WGS sequence"/>
</dbReference>